<gene>
    <name evidence="2" type="ORF">RF55_11194</name>
</gene>
<proteinExistence type="predicted"/>
<protein>
    <submittedName>
        <fullName evidence="2">Uncharacterized protein</fullName>
    </submittedName>
</protein>
<dbReference type="Proteomes" id="UP000036403">
    <property type="component" value="Unassembled WGS sequence"/>
</dbReference>
<feature type="coiled-coil region" evidence="1">
    <location>
        <begin position="7"/>
        <end position="62"/>
    </location>
</feature>
<organism evidence="2 3">
    <name type="scientific">Lasius niger</name>
    <name type="common">Black garden ant</name>
    <dbReference type="NCBI Taxonomy" id="67767"/>
    <lineage>
        <taxon>Eukaryota</taxon>
        <taxon>Metazoa</taxon>
        <taxon>Ecdysozoa</taxon>
        <taxon>Arthropoda</taxon>
        <taxon>Hexapoda</taxon>
        <taxon>Insecta</taxon>
        <taxon>Pterygota</taxon>
        <taxon>Neoptera</taxon>
        <taxon>Endopterygota</taxon>
        <taxon>Hymenoptera</taxon>
        <taxon>Apocrita</taxon>
        <taxon>Aculeata</taxon>
        <taxon>Formicoidea</taxon>
        <taxon>Formicidae</taxon>
        <taxon>Formicinae</taxon>
        <taxon>Lasius</taxon>
        <taxon>Lasius</taxon>
    </lineage>
</organism>
<name>A0A0J7N959_LASNI</name>
<evidence type="ECO:0000256" key="1">
    <source>
        <dbReference type="SAM" id="Coils"/>
    </source>
</evidence>
<comment type="caution">
    <text evidence="2">The sequence shown here is derived from an EMBL/GenBank/DDBJ whole genome shotgun (WGS) entry which is preliminary data.</text>
</comment>
<accession>A0A0J7N959</accession>
<keyword evidence="3" id="KW-1185">Reference proteome</keyword>
<dbReference type="OrthoDB" id="7543142at2759"/>
<dbReference type="PaxDb" id="67767-A0A0J7N959"/>
<dbReference type="AlphaFoldDB" id="A0A0J7N959"/>
<evidence type="ECO:0000313" key="2">
    <source>
        <dbReference type="EMBL" id="KMQ89195.1"/>
    </source>
</evidence>
<evidence type="ECO:0000313" key="3">
    <source>
        <dbReference type="Proteomes" id="UP000036403"/>
    </source>
</evidence>
<sequence length="221" mass="23867">MEKEEVIKRKNTKIKTAEVLYENTQAKHAEVSALKSDYETQLLKLRKTIDSLRETINNVIKENTTLNMSLIKIRAENSNLKEHFQKKLEGCDWTDALPDVPGSSATPTGTIRDMSNRSPSDQGFGHGSLVSAFTVFADSLSLFWSSALLPRAPGVVGLFAVSCAAADVAFGMHPSTGCKGWDGVKAVKEYSVDVVALPSGSMPGGHACEDDTSDVCEDVAQ</sequence>
<dbReference type="EMBL" id="LBMM01008042">
    <property type="protein sequence ID" value="KMQ89195.1"/>
    <property type="molecule type" value="Genomic_DNA"/>
</dbReference>
<keyword evidence="1" id="KW-0175">Coiled coil</keyword>
<reference evidence="2 3" key="1">
    <citation type="submission" date="2015-04" db="EMBL/GenBank/DDBJ databases">
        <title>Lasius niger genome sequencing.</title>
        <authorList>
            <person name="Konorov E.A."/>
            <person name="Nikitin M.A."/>
            <person name="Kirill M.V."/>
            <person name="Chang P."/>
        </authorList>
    </citation>
    <scope>NUCLEOTIDE SEQUENCE [LARGE SCALE GENOMIC DNA]</scope>
    <source>
        <tissue evidence="2">Whole</tissue>
    </source>
</reference>